<gene>
    <name evidence="2" type="ORF">LRX75_08100</name>
</gene>
<feature type="compositionally biased region" description="Basic and acidic residues" evidence="1">
    <location>
        <begin position="48"/>
        <end position="58"/>
    </location>
</feature>
<feature type="region of interest" description="Disordered" evidence="1">
    <location>
        <begin position="35"/>
        <end position="58"/>
    </location>
</feature>
<name>A0A9X1T6R2_9HYPH</name>
<dbReference type="EMBL" id="JAJOZR010000004">
    <property type="protein sequence ID" value="MCD7109003.1"/>
    <property type="molecule type" value="Genomic_DNA"/>
</dbReference>
<sequence length="58" mass="6495">MTERKTDTAEAAAKNETLIDRYRPLGLKAVAAAALHQKPKASAQPARVADRIRDWREH</sequence>
<dbReference type="RefSeq" id="WP_231813350.1">
    <property type="nucleotide sequence ID" value="NZ_JAJOZR010000004.1"/>
</dbReference>
<organism evidence="2 3">
    <name type="scientific">Rhizobium quercicola</name>
    <dbReference type="NCBI Taxonomy" id="2901226"/>
    <lineage>
        <taxon>Bacteria</taxon>
        <taxon>Pseudomonadati</taxon>
        <taxon>Pseudomonadota</taxon>
        <taxon>Alphaproteobacteria</taxon>
        <taxon>Hyphomicrobiales</taxon>
        <taxon>Rhizobiaceae</taxon>
        <taxon>Rhizobium/Agrobacterium group</taxon>
        <taxon>Rhizobium</taxon>
    </lineage>
</organism>
<evidence type="ECO:0000313" key="2">
    <source>
        <dbReference type="EMBL" id="MCD7109003.1"/>
    </source>
</evidence>
<dbReference type="Proteomes" id="UP001139089">
    <property type="component" value="Unassembled WGS sequence"/>
</dbReference>
<keyword evidence="3" id="KW-1185">Reference proteome</keyword>
<reference evidence="2" key="1">
    <citation type="submission" date="2021-12" db="EMBL/GenBank/DDBJ databases">
        <authorList>
            <person name="Li Y."/>
        </authorList>
    </citation>
    <scope>NUCLEOTIDE SEQUENCE</scope>
    <source>
        <strain evidence="2">DKSPLA3</strain>
    </source>
</reference>
<evidence type="ECO:0000256" key="1">
    <source>
        <dbReference type="SAM" id="MobiDB-lite"/>
    </source>
</evidence>
<comment type="caution">
    <text evidence="2">The sequence shown here is derived from an EMBL/GenBank/DDBJ whole genome shotgun (WGS) entry which is preliminary data.</text>
</comment>
<accession>A0A9X1T6R2</accession>
<proteinExistence type="predicted"/>
<protein>
    <submittedName>
        <fullName evidence="2">Uncharacterized protein</fullName>
    </submittedName>
</protein>
<evidence type="ECO:0000313" key="3">
    <source>
        <dbReference type="Proteomes" id="UP001139089"/>
    </source>
</evidence>
<dbReference type="AlphaFoldDB" id="A0A9X1T6R2"/>